<comment type="caution">
    <text evidence="1">The sequence shown here is derived from an EMBL/GenBank/DDBJ whole genome shotgun (WGS) entry which is preliminary data.</text>
</comment>
<dbReference type="Proteomes" id="UP001314229">
    <property type="component" value="Unassembled WGS sequence"/>
</dbReference>
<organism evidence="1 2">
    <name type="scientific">Scomber scombrus</name>
    <name type="common">Atlantic mackerel</name>
    <name type="synonym">Scomber vernalis</name>
    <dbReference type="NCBI Taxonomy" id="13677"/>
    <lineage>
        <taxon>Eukaryota</taxon>
        <taxon>Metazoa</taxon>
        <taxon>Chordata</taxon>
        <taxon>Craniata</taxon>
        <taxon>Vertebrata</taxon>
        <taxon>Euteleostomi</taxon>
        <taxon>Actinopterygii</taxon>
        <taxon>Neopterygii</taxon>
        <taxon>Teleostei</taxon>
        <taxon>Neoteleostei</taxon>
        <taxon>Acanthomorphata</taxon>
        <taxon>Pelagiaria</taxon>
        <taxon>Scombriformes</taxon>
        <taxon>Scombridae</taxon>
        <taxon>Scomber</taxon>
    </lineage>
</organism>
<accession>A0AAV1Q7Z6</accession>
<name>A0AAV1Q7Z6_SCOSC</name>
<reference evidence="1 2" key="1">
    <citation type="submission" date="2024-01" db="EMBL/GenBank/DDBJ databases">
        <authorList>
            <person name="Alioto T."/>
            <person name="Alioto T."/>
            <person name="Gomez Garrido J."/>
        </authorList>
    </citation>
    <scope>NUCLEOTIDE SEQUENCE [LARGE SCALE GENOMIC DNA]</scope>
</reference>
<dbReference type="EMBL" id="CAWUFR010000597">
    <property type="protein sequence ID" value="CAK6979593.1"/>
    <property type="molecule type" value="Genomic_DNA"/>
</dbReference>
<protein>
    <submittedName>
        <fullName evidence="1">Uncharacterized protein</fullName>
    </submittedName>
</protein>
<keyword evidence="2" id="KW-1185">Reference proteome</keyword>
<dbReference type="AlphaFoldDB" id="A0AAV1Q7Z6"/>
<evidence type="ECO:0000313" key="1">
    <source>
        <dbReference type="EMBL" id="CAK6979593.1"/>
    </source>
</evidence>
<gene>
    <name evidence="1" type="ORF">FSCOSCO3_A031540</name>
</gene>
<sequence length="74" mass="8758">MNRLLRFDHCYRCKCLYLWKTRYNTVTPSSGSVGFMKTDEWRKMSEDASCICKYDSKTVSYIPKTKSYNSVTAY</sequence>
<evidence type="ECO:0000313" key="2">
    <source>
        <dbReference type="Proteomes" id="UP001314229"/>
    </source>
</evidence>
<proteinExistence type="predicted"/>